<reference evidence="2" key="1">
    <citation type="journal article" date="2014" name="Int. J. Syst. Evol. Microbiol.">
        <title>Complete genome sequence of Corynebacterium casei LMG S-19264T (=DSM 44701T), isolated from a smear-ripened cheese.</title>
        <authorList>
            <consortium name="US DOE Joint Genome Institute (JGI-PGF)"/>
            <person name="Walter F."/>
            <person name="Albersmeier A."/>
            <person name="Kalinowski J."/>
            <person name="Ruckert C."/>
        </authorList>
    </citation>
    <scope>NUCLEOTIDE SEQUENCE</scope>
    <source>
        <strain evidence="2">CGMCC 1.12827</strain>
    </source>
</reference>
<evidence type="ECO:0000313" key="2">
    <source>
        <dbReference type="EMBL" id="GGB22514.1"/>
    </source>
</evidence>
<sequence length="434" mass="48381">MIVNPLVGKGLAAARAPKARVNVYEGSVRSSKTIGSLIEWIRFIRQGPDGNLLMTGRTQRTIINNLVLPMQEMLGTQRCKINYGLGTVDILGRTILLIGADNEAARTKIQGLTLAGAYVDEASTLPESYWNMLVSRLSVRGACLWATCNPEGPRHWFKLKWLDKAAYWITHDGSIRDRRGDLTLPEGDDKRPIDLHRVSFILDDNPNLDADYVASVKSMYTGLWYRRMILGEWALADGAVYDMFDPARHVVDELPEMRTIVALGVDHGIQNPTRGVLIGIGTDGCLYVVAEWNPPKCTDAERSQLLRAWLDQQGWPERIFVDPAAKGFRNQLRVDGFTSVFAANNRVVPGITLVSSLLDADRLKIHRSCTALIDEIPGYVWDTKKAEEKGEDAVIKLDDHSVDSLRYAIVTSQTLWRPYVSIPTPTVDPEEVAA</sequence>
<dbReference type="EMBL" id="BMGC01000004">
    <property type="protein sequence ID" value="GGB22514.1"/>
    <property type="molecule type" value="Genomic_DNA"/>
</dbReference>
<dbReference type="Gene3D" id="3.40.50.300">
    <property type="entry name" value="P-loop containing nucleotide triphosphate hydrolases"/>
    <property type="match status" value="1"/>
</dbReference>
<name>A0A916T0N7_9ACTN</name>
<feature type="domain" description="Phage terminase large subunit N-terminal" evidence="1">
    <location>
        <begin position="21"/>
        <end position="221"/>
    </location>
</feature>
<evidence type="ECO:0000259" key="1">
    <source>
        <dbReference type="Pfam" id="PF04466"/>
    </source>
</evidence>
<comment type="caution">
    <text evidence="2">The sequence shown here is derived from an EMBL/GenBank/DDBJ whole genome shotgun (WGS) entry which is preliminary data.</text>
</comment>
<dbReference type="InterPro" id="IPR027417">
    <property type="entry name" value="P-loop_NTPase"/>
</dbReference>
<gene>
    <name evidence="2" type="ORF">GCM10011489_08380</name>
</gene>
<protein>
    <submittedName>
        <fullName evidence="2">Phage terminase large subunit</fullName>
    </submittedName>
</protein>
<dbReference type="Gene3D" id="3.30.420.280">
    <property type="match status" value="1"/>
</dbReference>
<proteinExistence type="predicted"/>
<organism evidence="2 3">
    <name type="scientific">Gordonia jinhuaensis</name>
    <dbReference type="NCBI Taxonomy" id="1517702"/>
    <lineage>
        <taxon>Bacteria</taxon>
        <taxon>Bacillati</taxon>
        <taxon>Actinomycetota</taxon>
        <taxon>Actinomycetes</taxon>
        <taxon>Mycobacteriales</taxon>
        <taxon>Gordoniaceae</taxon>
        <taxon>Gordonia</taxon>
    </lineage>
</organism>
<dbReference type="InterPro" id="IPR006437">
    <property type="entry name" value="Phage_terminase_lsu"/>
</dbReference>
<dbReference type="Proteomes" id="UP000621454">
    <property type="component" value="Unassembled WGS sequence"/>
</dbReference>
<dbReference type="Pfam" id="PF04466">
    <property type="entry name" value="Terminase_3"/>
    <property type="match status" value="1"/>
</dbReference>
<evidence type="ECO:0000313" key="3">
    <source>
        <dbReference type="Proteomes" id="UP000621454"/>
    </source>
</evidence>
<dbReference type="NCBIfam" id="TIGR01547">
    <property type="entry name" value="phage_term_2"/>
    <property type="match status" value="1"/>
</dbReference>
<accession>A0A916T0N7</accession>
<dbReference type="RefSeq" id="WP_229742162.1">
    <property type="nucleotide sequence ID" value="NZ_BMGC01000004.1"/>
</dbReference>
<dbReference type="InterPro" id="IPR035412">
    <property type="entry name" value="Terminase_L_N"/>
</dbReference>
<keyword evidence="3" id="KW-1185">Reference proteome</keyword>
<reference evidence="2" key="2">
    <citation type="submission" date="2020-09" db="EMBL/GenBank/DDBJ databases">
        <authorList>
            <person name="Sun Q."/>
            <person name="Zhou Y."/>
        </authorList>
    </citation>
    <scope>NUCLEOTIDE SEQUENCE</scope>
    <source>
        <strain evidence="2">CGMCC 1.12827</strain>
    </source>
</reference>
<dbReference type="AlphaFoldDB" id="A0A916T0N7"/>